<accession>A0ABQ4NE52</accession>
<dbReference type="RefSeq" id="WP_213531038.1">
    <property type="nucleotide sequence ID" value="NZ_BOVJ01000185.1"/>
</dbReference>
<keyword evidence="6" id="KW-1185">Reference proteome</keyword>
<dbReference type="PANTHER" id="PTHR30061">
    <property type="entry name" value="MALTOSE-BINDING PERIPLASMIC PROTEIN"/>
    <property type="match status" value="1"/>
</dbReference>
<proteinExistence type="inferred from homology"/>
<dbReference type="InterPro" id="IPR006059">
    <property type="entry name" value="SBP"/>
</dbReference>
<reference evidence="5 6" key="1">
    <citation type="submission" date="2021-04" db="EMBL/GenBank/DDBJ databases">
        <title>Draft genome sequence of Paenibacillus cisolokensis, LC2-13A.</title>
        <authorList>
            <person name="Uke A."/>
            <person name="Chhe C."/>
            <person name="Baramee S."/>
            <person name="Kosugi A."/>
        </authorList>
    </citation>
    <scope>NUCLEOTIDE SEQUENCE [LARGE SCALE GENOMIC DNA]</scope>
    <source>
        <strain evidence="5 6">LC2-13A</strain>
    </source>
</reference>
<keyword evidence="3 4" id="KW-0732">Signal</keyword>
<evidence type="ECO:0000256" key="1">
    <source>
        <dbReference type="ARBA" id="ARBA00008520"/>
    </source>
</evidence>
<evidence type="ECO:0000313" key="6">
    <source>
        <dbReference type="Proteomes" id="UP000680304"/>
    </source>
</evidence>
<dbReference type="Proteomes" id="UP000680304">
    <property type="component" value="Unassembled WGS sequence"/>
</dbReference>
<evidence type="ECO:0000256" key="3">
    <source>
        <dbReference type="ARBA" id="ARBA00022729"/>
    </source>
</evidence>
<evidence type="ECO:0008006" key="7">
    <source>
        <dbReference type="Google" id="ProtNLM"/>
    </source>
</evidence>
<feature type="chain" id="PRO_5047480680" description="ABC transporter substrate-binding protein" evidence="4">
    <location>
        <begin position="21"/>
        <end position="453"/>
    </location>
</feature>
<gene>
    <name evidence="5" type="ORF">PACILC2_50590</name>
</gene>
<feature type="signal peptide" evidence="4">
    <location>
        <begin position="1"/>
        <end position="20"/>
    </location>
</feature>
<organism evidence="5 6">
    <name type="scientific">Paenibacillus cisolokensis</name>
    <dbReference type="NCBI Taxonomy" id="1658519"/>
    <lineage>
        <taxon>Bacteria</taxon>
        <taxon>Bacillati</taxon>
        <taxon>Bacillota</taxon>
        <taxon>Bacilli</taxon>
        <taxon>Bacillales</taxon>
        <taxon>Paenibacillaceae</taxon>
        <taxon>Paenibacillus</taxon>
    </lineage>
</organism>
<name>A0ABQ4NE52_9BACL</name>
<dbReference type="Pfam" id="PF13416">
    <property type="entry name" value="SBP_bac_8"/>
    <property type="match status" value="1"/>
</dbReference>
<keyword evidence="2" id="KW-0813">Transport</keyword>
<dbReference type="PANTHER" id="PTHR30061:SF50">
    <property type="entry name" value="MALTOSE_MALTODEXTRIN-BINDING PERIPLASMIC PROTEIN"/>
    <property type="match status" value="1"/>
</dbReference>
<sequence>MKLRTLKALPAAVIMVAALGGCMGNSVIDDMSTVKRLGDEPQKRIVIWHTYSDEETVVFEKEVIPKFEAEHPDIRIESVRQTHNREYHAALLARASAGKTPDIIRMDYTWVSLFAQRNLLQPLERFPEFGNVSRQLQGRMMETNRYADHTYGLPLNITTKAAIYNERLLSGLGVAEPPSSFSELVKLARDNGYALGMSDVGMWNSLPYFMALGGQLADEDFTRTDGYLNSERSIAAMKQLLGLYREGVINPWLLKGNADLWREVYDEDRFLMIDEGPWYYSILLNSSGVEVDLLERTKPAPFPTDGEYGSVIGGESLVMTKGARHKPEAWTFMSWLVKKETQLTLLKAGLIPVNTEAFEEGRRSDSKANRYLEAFMDGIQQAFYRPAIPQWNEVEKLYEAAMEDIFMRGSDVETTLRETSEKSTRCWQIRRKSRYCTNKVSSCHFRPVFRRLY</sequence>
<dbReference type="SUPFAM" id="SSF53850">
    <property type="entry name" value="Periplasmic binding protein-like II"/>
    <property type="match status" value="1"/>
</dbReference>
<comment type="caution">
    <text evidence="5">The sequence shown here is derived from an EMBL/GenBank/DDBJ whole genome shotgun (WGS) entry which is preliminary data.</text>
</comment>
<protein>
    <recommendedName>
        <fullName evidence="7">ABC transporter substrate-binding protein</fullName>
    </recommendedName>
</protein>
<dbReference type="Gene3D" id="3.40.190.10">
    <property type="entry name" value="Periplasmic binding protein-like II"/>
    <property type="match status" value="2"/>
</dbReference>
<evidence type="ECO:0000313" key="5">
    <source>
        <dbReference type="EMBL" id="GIQ66491.1"/>
    </source>
</evidence>
<dbReference type="PROSITE" id="PS51257">
    <property type="entry name" value="PROKAR_LIPOPROTEIN"/>
    <property type="match status" value="1"/>
</dbReference>
<evidence type="ECO:0000256" key="2">
    <source>
        <dbReference type="ARBA" id="ARBA00022448"/>
    </source>
</evidence>
<dbReference type="EMBL" id="BOVJ01000185">
    <property type="protein sequence ID" value="GIQ66491.1"/>
    <property type="molecule type" value="Genomic_DNA"/>
</dbReference>
<comment type="similarity">
    <text evidence="1">Belongs to the bacterial solute-binding protein 1 family.</text>
</comment>
<evidence type="ECO:0000256" key="4">
    <source>
        <dbReference type="SAM" id="SignalP"/>
    </source>
</evidence>